<dbReference type="AlphaFoldDB" id="A0AA38I9H8"/>
<reference evidence="1" key="1">
    <citation type="journal article" date="2023" name="G3 (Bethesda)">
        <title>Whole genome assemblies of Zophobas morio and Tenebrio molitor.</title>
        <authorList>
            <person name="Kaur S."/>
            <person name="Stinson S.A."/>
            <person name="diCenzo G.C."/>
        </authorList>
    </citation>
    <scope>NUCLEOTIDE SEQUENCE</scope>
    <source>
        <strain evidence="1">QUZm001</strain>
    </source>
</reference>
<organism evidence="1 2">
    <name type="scientific">Zophobas morio</name>
    <dbReference type="NCBI Taxonomy" id="2755281"/>
    <lineage>
        <taxon>Eukaryota</taxon>
        <taxon>Metazoa</taxon>
        <taxon>Ecdysozoa</taxon>
        <taxon>Arthropoda</taxon>
        <taxon>Hexapoda</taxon>
        <taxon>Insecta</taxon>
        <taxon>Pterygota</taxon>
        <taxon>Neoptera</taxon>
        <taxon>Endopterygota</taxon>
        <taxon>Coleoptera</taxon>
        <taxon>Polyphaga</taxon>
        <taxon>Cucujiformia</taxon>
        <taxon>Tenebrionidae</taxon>
        <taxon>Zophobas</taxon>
    </lineage>
</organism>
<dbReference type="Proteomes" id="UP001168821">
    <property type="component" value="Unassembled WGS sequence"/>
</dbReference>
<comment type="caution">
    <text evidence="1">The sequence shown here is derived from an EMBL/GenBank/DDBJ whole genome shotgun (WGS) entry which is preliminary data.</text>
</comment>
<keyword evidence="2" id="KW-1185">Reference proteome</keyword>
<protein>
    <submittedName>
        <fullName evidence="1">Uncharacterized protein</fullName>
    </submittedName>
</protein>
<evidence type="ECO:0000313" key="1">
    <source>
        <dbReference type="EMBL" id="KAJ3650187.1"/>
    </source>
</evidence>
<gene>
    <name evidence="1" type="ORF">Zmor_021890</name>
</gene>
<dbReference type="EMBL" id="JALNTZ010000006">
    <property type="protein sequence ID" value="KAJ3650187.1"/>
    <property type="molecule type" value="Genomic_DNA"/>
</dbReference>
<sequence>MNINTKTGFGTTLDLEVDCKNSPNINILIQSTENTLNREKEIRSTQEHVVPAGVESLPVIVQQDDQLEQQLMGPETSVQPTMRRSTRIKKPVQRLIL</sequence>
<accession>A0AA38I9H8</accession>
<evidence type="ECO:0000313" key="2">
    <source>
        <dbReference type="Proteomes" id="UP001168821"/>
    </source>
</evidence>
<name>A0AA38I9H8_9CUCU</name>
<proteinExistence type="predicted"/>